<comment type="caution">
    <text evidence="5">The sequence shown here is derived from an EMBL/GenBank/DDBJ whole genome shotgun (WGS) entry which is preliminary data.</text>
</comment>
<dbReference type="EMBL" id="JBFXLS010000119">
    <property type="protein sequence ID" value="KAL2814879.1"/>
    <property type="molecule type" value="Genomic_DNA"/>
</dbReference>
<dbReference type="PANTHER" id="PTHR45339:SF1">
    <property type="entry name" value="HYBRID SIGNAL TRANSDUCTION HISTIDINE KINASE J"/>
    <property type="match status" value="1"/>
</dbReference>
<protein>
    <submittedName>
        <fullName evidence="5">CheY-like superfamily</fullName>
    </submittedName>
</protein>
<organism evidence="5 6">
    <name type="scientific">Aspergillus cavernicola</name>
    <dbReference type="NCBI Taxonomy" id="176166"/>
    <lineage>
        <taxon>Eukaryota</taxon>
        <taxon>Fungi</taxon>
        <taxon>Dikarya</taxon>
        <taxon>Ascomycota</taxon>
        <taxon>Pezizomycotina</taxon>
        <taxon>Eurotiomycetes</taxon>
        <taxon>Eurotiomycetidae</taxon>
        <taxon>Eurotiales</taxon>
        <taxon>Aspergillaceae</taxon>
        <taxon>Aspergillus</taxon>
        <taxon>Aspergillus subgen. Nidulantes</taxon>
    </lineage>
</organism>
<dbReference type="InterPro" id="IPR001789">
    <property type="entry name" value="Sig_transdc_resp-reg_receiver"/>
</dbReference>
<evidence type="ECO:0000256" key="2">
    <source>
        <dbReference type="ARBA" id="ARBA00023012"/>
    </source>
</evidence>
<feature type="modified residue" description="4-aspartylphosphate" evidence="3">
    <location>
        <position position="57"/>
    </location>
</feature>
<evidence type="ECO:0000313" key="5">
    <source>
        <dbReference type="EMBL" id="KAL2814879.1"/>
    </source>
</evidence>
<keyword evidence="1 3" id="KW-0597">Phosphoprotein</keyword>
<dbReference type="SUPFAM" id="SSF52172">
    <property type="entry name" value="CheY-like"/>
    <property type="match status" value="1"/>
</dbReference>
<proteinExistence type="predicted"/>
<name>A0ABR4HHB8_9EURO</name>
<keyword evidence="6" id="KW-1185">Reference proteome</keyword>
<evidence type="ECO:0000313" key="6">
    <source>
        <dbReference type="Proteomes" id="UP001610335"/>
    </source>
</evidence>
<reference evidence="5 6" key="1">
    <citation type="submission" date="2024-07" db="EMBL/GenBank/DDBJ databases">
        <title>Section-level genome sequencing and comparative genomics of Aspergillus sections Usti and Cavernicolus.</title>
        <authorList>
            <consortium name="Lawrence Berkeley National Laboratory"/>
            <person name="Nybo J.L."/>
            <person name="Vesth T.C."/>
            <person name="Theobald S."/>
            <person name="Frisvad J.C."/>
            <person name="Larsen T.O."/>
            <person name="Kjaerboelling I."/>
            <person name="Rothschild-Mancinelli K."/>
            <person name="Lyhne E.K."/>
            <person name="Kogle M.E."/>
            <person name="Barry K."/>
            <person name="Clum A."/>
            <person name="Na H."/>
            <person name="Ledsgaard L."/>
            <person name="Lin J."/>
            <person name="Lipzen A."/>
            <person name="Kuo A."/>
            <person name="Riley R."/>
            <person name="Mondo S."/>
            <person name="LaButti K."/>
            <person name="Haridas S."/>
            <person name="Pangalinan J."/>
            <person name="Salamov A.A."/>
            <person name="Simmons B.A."/>
            <person name="Magnuson J.K."/>
            <person name="Chen J."/>
            <person name="Drula E."/>
            <person name="Henrissat B."/>
            <person name="Wiebenga A."/>
            <person name="Lubbers R.J."/>
            <person name="Gomes A.C."/>
            <person name="Makela M.R."/>
            <person name="Stajich J."/>
            <person name="Grigoriev I.V."/>
            <person name="Mortensen U.H."/>
            <person name="De vries R.P."/>
            <person name="Baker S.E."/>
            <person name="Andersen M.R."/>
        </authorList>
    </citation>
    <scope>NUCLEOTIDE SEQUENCE [LARGE SCALE GENOMIC DNA]</scope>
    <source>
        <strain evidence="5 6">CBS 600.67</strain>
    </source>
</reference>
<dbReference type="SMART" id="SM00448">
    <property type="entry name" value="REC"/>
    <property type="match status" value="1"/>
</dbReference>
<keyword evidence="2" id="KW-0902">Two-component regulatory system</keyword>
<dbReference type="Proteomes" id="UP001610335">
    <property type="component" value="Unassembled WGS sequence"/>
</dbReference>
<dbReference type="PANTHER" id="PTHR45339">
    <property type="entry name" value="HYBRID SIGNAL TRANSDUCTION HISTIDINE KINASE J"/>
    <property type="match status" value="1"/>
</dbReference>
<dbReference type="InterPro" id="IPR011006">
    <property type="entry name" value="CheY-like_superfamily"/>
</dbReference>
<gene>
    <name evidence="5" type="ORF">BDW59DRAFT_154129</name>
</gene>
<dbReference type="CDD" id="cd17546">
    <property type="entry name" value="REC_hyHK_CKI1_RcsC-like"/>
    <property type="match status" value="1"/>
</dbReference>
<accession>A0ABR4HHB8</accession>
<evidence type="ECO:0000259" key="4">
    <source>
        <dbReference type="PROSITE" id="PS50110"/>
    </source>
</evidence>
<dbReference type="PROSITE" id="PS50110">
    <property type="entry name" value="RESPONSE_REGULATORY"/>
    <property type="match status" value="1"/>
</dbReference>
<evidence type="ECO:0000256" key="3">
    <source>
        <dbReference type="PROSITE-ProRule" id="PRU00169"/>
    </source>
</evidence>
<sequence>MHILIAEDNCVNQRLLERFLQRIGGCTVTIVGNGQQALTYLSSPPATCPRPDIIFMDISMPIMGGFEATNIIRTQPPFTTDPKIPFTPIIAMTASQMRDESALLVGRGFDDSMTKPVRSSTLRKLILFWSRGFVAPTIRQGPGQLGVVVPRTGNFLPLPPAAQWGPFPLRPFSGPRSLL</sequence>
<feature type="domain" description="Response regulatory" evidence="4">
    <location>
        <begin position="2"/>
        <end position="130"/>
    </location>
</feature>
<dbReference type="Pfam" id="PF00072">
    <property type="entry name" value="Response_reg"/>
    <property type="match status" value="1"/>
</dbReference>
<dbReference type="Gene3D" id="3.40.50.2300">
    <property type="match status" value="1"/>
</dbReference>
<evidence type="ECO:0000256" key="1">
    <source>
        <dbReference type="ARBA" id="ARBA00022553"/>
    </source>
</evidence>